<organism evidence="3 4">
    <name type="scientific">Actinosynnema pretiosum subsp. pretiosum</name>
    <dbReference type="NCBI Taxonomy" id="103721"/>
    <lineage>
        <taxon>Bacteria</taxon>
        <taxon>Bacillati</taxon>
        <taxon>Actinomycetota</taxon>
        <taxon>Actinomycetes</taxon>
        <taxon>Pseudonocardiales</taxon>
        <taxon>Pseudonocardiaceae</taxon>
        <taxon>Actinosynnema</taxon>
    </lineage>
</organism>
<sequence length="172" mass="18019">MEDFALPLPITVICELPGVPYEDRVDFRVWSDAFLSTTEFTADEDREHTGEMAAYMAALIASRRREPTGDLLGALVVARDSEDRLAVRAAGSALGGGADHLEDRHVHQGACPPAGDLGRADGLTVPGQCRGPGSGRAGAGARGVPWTAPAPGRWPLPQYAVSERRGGVGGSC</sequence>
<name>A0AA45LAA4_9PSEU</name>
<gene>
    <name evidence="3" type="ORF">KCV87_06005</name>
</gene>
<evidence type="ECO:0000256" key="2">
    <source>
        <dbReference type="SAM" id="MobiDB-lite"/>
    </source>
</evidence>
<reference evidence="3" key="1">
    <citation type="submission" date="2021-04" db="EMBL/GenBank/DDBJ databases">
        <title>Genomic sequence of Actinosynnema pretiosum subsp. pretiosum ATCC 31280 (C-14919).</title>
        <authorList>
            <person name="Bai L."/>
            <person name="Wang X."/>
            <person name="Xiao Y."/>
        </authorList>
    </citation>
    <scope>NUCLEOTIDE SEQUENCE</scope>
    <source>
        <strain evidence="3">ATCC 31280</strain>
    </source>
</reference>
<dbReference type="AlphaFoldDB" id="A0AA45LAA4"/>
<evidence type="ECO:0000313" key="4">
    <source>
        <dbReference type="Proteomes" id="UP000677152"/>
    </source>
</evidence>
<dbReference type="GO" id="GO:0005506">
    <property type="term" value="F:iron ion binding"/>
    <property type="evidence" value="ECO:0007669"/>
    <property type="project" value="InterPro"/>
</dbReference>
<evidence type="ECO:0000256" key="1">
    <source>
        <dbReference type="ARBA" id="ARBA00010617"/>
    </source>
</evidence>
<dbReference type="Proteomes" id="UP000677152">
    <property type="component" value="Chromosome"/>
</dbReference>
<dbReference type="InterPro" id="IPR002397">
    <property type="entry name" value="Cyt_P450_B"/>
</dbReference>
<evidence type="ECO:0000313" key="3">
    <source>
        <dbReference type="EMBL" id="QUF05650.1"/>
    </source>
</evidence>
<dbReference type="PANTHER" id="PTHR46696">
    <property type="entry name" value="P450, PUTATIVE (EUROFUNG)-RELATED"/>
    <property type="match status" value="1"/>
</dbReference>
<dbReference type="PRINTS" id="PR00359">
    <property type="entry name" value="BP450"/>
</dbReference>
<protein>
    <submittedName>
        <fullName evidence="3">Uncharacterized protein</fullName>
    </submittedName>
</protein>
<dbReference type="GO" id="GO:0016705">
    <property type="term" value="F:oxidoreductase activity, acting on paired donors, with incorporation or reduction of molecular oxygen"/>
    <property type="evidence" value="ECO:0007669"/>
    <property type="project" value="InterPro"/>
</dbReference>
<proteinExistence type="inferred from homology"/>
<dbReference type="InterPro" id="IPR036396">
    <property type="entry name" value="Cyt_P450_sf"/>
</dbReference>
<dbReference type="GO" id="GO:0004497">
    <property type="term" value="F:monooxygenase activity"/>
    <property type="evidence" value="ECO:0007669"/>
    <property type="project" value="InterPro"/>
</dbReference>
<dbReference type="SUPFAM" id="SSF48264">
    <property type="entry name" value="Cytochrome P450"/>
    <property type="match status" value="1"/>
</dbReference>
<feature type="region of interest" description="Disordered" evidence="2">
    <location>
        <begin position="117"/>
        <end position="153"/>
    </location>
</feature>
<dbReference type="Gene3D" id="1.10.630.10">
    <property type="entry name" value="Cytochrome P450"/>
    <property type="match status" value="1"/>
</dbReference>
<feature type="compositionally biased region" description="Gly residues" evidence="2">
    <location>
        <begin position="130"/>
        <end position="141"/>
    </location>
</feature>
<dbReference type="GO" id="GO:0020037">
    <property type="term" value="F:heme binding"/>
    <property type="evidence" value="ECO:0007669"/>
    <property type="project" value="InterPro"/>
</dbReference>
<dbReference type="PANTHER" id="PTHR46696:SF1">
    <property type="entry name" value="CYTOCHROME P450 YJIB-RELATED"/>
    <property type="match status" value="1"/>
</dbReference>
<dbReference type="EMBL" id="CP073249">
    <property type="protein sequence ID" value="QUF05650.1"/>
    <property type="molecule type" value="Genomic_DNA"/>
</dbReference>
<accession>A0AA45LAA4</accession>
<comment type="similarity">
    <text evidence="1">Belongs to the cytochrome P450 family.</text>
</comment>